<keyword evidence="2" id="KW-1185">Reference proteome</keyword>
<evidence type="ECO:0000313" key="2">
    <source>
        <dbReference type="Proteomes" id="UP000008909"/>
    </source>
</evidence>
<dbReference type="EMBL" id="DF143557">
    <property type="protein sequence ID" value="GAA53667.1"/>
    <property type="molecule type" value="Genomic_DNA"/>
</dbReference>
<gene>
    <name evidence="1" type="ORF">CLF_110740</name>
</gene>
<reference evidence="1" key="1">
    <citation type="journal article" date="2011" name="Genome Biol.">
        <title>The draft genome of the carcinogenic human liver fluke Clonorchis sinensis.</title>
        <authorList>
            <person name="Wang X."/>
            <person name="Chen W."/>
            <person name="Huang Y."/>
            <person name="Sun J."/>
            <person name="Men J."/>
            <person name="Liu H."/>
            <person name="Luo F."/>
            <person name="Guo L."/>
            <person name="Lv X."/>
            <person name="Deng C."/>
            <person name="Zhou C."/>
            <person name="Fan Y."/>
            <person name="Li X."/>
            <person name="Huang L."/>
            <person name="Hu Y."/>
            <person name="Liang C."/>
            <person name="Hu X."/>
            <person name="Xu J."/>
            <person name="Yu X."/>
        </authorList>
    </citation>
    <scope>NUCLEOTIDE SEQUENCE [LARGE SCALE GENOMIC DNA]</scope>
    <source>
        <strain evidence="1">Henan</strain>
    </source>
</reference>
<accession>G7YL36</accession>
<dbReference type="AlphaFoldDB" id="G7YL36"/>
<proteinExistence type="predicted"/>
<protein>
    <submittedName>
        <fullName evidence="1">Uncharacterized protein</fullName>
    </submittedName>
</protein>
<name>G7YL36_CLOSI</name>
<evidence type="ECO:0000313" key="1">
    <source>
        <dbReference type="EMBL" id="GAA53667.1"/>
    </source>
</evidence>
<reference key="2">
    <citation type="submission" date="2011-10" db="EMBL/GenBank/DDBJ databases">
        <title>The genome and transcriptome sequence of Clonorchis sinensis provide insights into the carcinogenic liver fluke.</title>
        <authorList>
            <person name="Wang X."/>
            <person name="Huang Y."/>
            <person name="Chen W."/>
            <person name="Liu H."/>
            <person name="Guo L."/>
            <person name="Chen Y."/>
            <person name="Luo F."/>
            <person name="Zhou W."/>
            <person name="Sun J."/>
            <person name="Mao Q."/>
            <person name="Liang P."/>
            <person name="Zhou C."/>
            <person name="Tian Y."/>
            <person name="Men J."/>
            <person name="Lv X."/>
            <person name="Huang L."/>
            <person name="Zhou J."/>
            <person name="Hu Y."/>
            <person name="Li R."/>
            <person name="Zhang F."/>
            <person name="Lei H."/>
            <person name="Li X."/>
            <person name="Hu X."/>
            <person name="Liang C."/>
            <person name="Xu J."/>
            <person name="Wu Z."/>
            <person name="Yu X."/>
        </authorList>
    </citation>
    <scope>NUCLEOTIDE SEQUENCE</scope>
    <source>
        <strain>Henan</strain>
    </source>
</reference>
<sequence length="550" mass="61210">MSDYATLQFRVNSKDDTIRCRSQPTAVQPESANLVPRLPFTTAECSREAENHWIAGLKRRRGLSGETDTSNTNTLVSNSCRCQSEAETSVSGHGEMHRSMEFQYATLNHSPTSIRCPISFPESPSLTLPNGIFIFGSMASRPLEEPCFGTDQSKSIVTSDTLLCADHTPSSSCLRCPRVCCDNSVNSDETVYQLLRSWLTAYSSVLQLQSQMGGCACSLMRSTLGHENFPSRHGYPHLGDLSESMEEEKEYETPEAVTEEAPDLYVSSCNRSKYPTNVSPSLSDIGFEPIRAMSADDTSTEVCDNSSIQHSGCEQGRDATSKDVFFNQPKESIPPNPDEIIPLSSTDSDSSDGGTPLTHSLITRRRRLEKQHNSLCSPQSDHTAVIPLVLLISAQLFEVNTYGKLQSRELFQPKTRGETVIRTHCLTDKLSVPNNLNADSLTIYLRQRLNRKVTDLYDGMKKAMKPADMHTVFELGNRNLLIGVIVTILASAYLRRKGIASNRASEQVCSPSRWQSDEAKCFRHFRREPTRTRIVKTKIRGANQLAFRAN</sequence>
<dbReference type="Proteomes" id="UP000008909">
    <property type="component" value="Unassembled WGS sequence"/>
</dbReference>
<organism evidence="1 2">
    <name type="scientific">Clonorchis sinensis</name>
    <name type="common">Chinese liver fluke</name>
    <dbReference type="NCBI Taxonomy" id="79923"/>
    <lineage>
        <taxon>Eukaryota</taxon>
        <taxon>Metazoa</taxon>
        <taxon>Spiralia</taxon>
        <taxon>Lophotrochozoa</taxon>
        <taxon>Platyhelminthes</taxon>
        <taxon>Trematoda</taxon>
        <taxon>Digenea</taxon>
        <taxon>Opisthorchiida</taxon>
        <taxon>Opisthorchiata</taxon>
        <taxon>Opisthorchiidae</taxon>
        <taxon>Clonorchis</taxon>
    </lineage>
</organism>